<sequence length="153" mass="15469">VTTARSELAATVSTVADWLAPVTTAADASPGALLVCGALVGTIAGALTYVAVRTTTLPDGRLVLLLAVWLSCVVAALVGAIPTVLVGLGLDPVGDGRWYVQQMLLYGPTDGGAAGLLYGWVPALLALLVVGRATARRPADPPSLPDRAVDVTV</sequence>
<dbReference type="Proteomes" id="UP000777774">
    <property type="component" value="Unassembled WGS sequence"/>
</dbReference>
<name>A0ABX1K536_9CELL</name>
<keyword evidence="1" id="KW-0472">Membrane</keyword>
<comment type="caution">
    <text evidence="2">The sequence shown here is derived from an EMBL/GenBank/DDBJ whole genome shotgun (WGS) entry which is preliminary data.</text>
</comment>
<reference evidence="2 3" key="1">
    <citation type="submission" date="2020-04" db="EMBL/GenBank/DDBJ databases">
        <title>MicrobeNet Type strains.</title>
        <authorList>
            <person name="Nicholson A.C."/>
        </authorList>
    </citation>
    <scope>NUCLEOTIDE SEQUENCE [LARGE SCALE GENOMIC DNA]</scope>
    <source>
        <strain evidence="2 3">ATCC BAA-787</strain>
    </source>
</reference>
<dbReference type="RefSeq" id="WP_210728846.1">
    <property type="nucleotide sequence ID" value="NZ_JAAXOY010000849.1"/>
</dbReference>
<organism evidence="2 3">
    <name type="scientific">Cellulomonas septica</name>
    <dbReference type="NCBI Taxonomy" id="285080"/>
    <lineage>
        <taxon>Bacteria</taxon>
        <taxon>Bacillati</taxon>
        <taxon>Actinomycetota</taxon>
        <taxon>Actinomycetes</taxon>
        <taxon>Micrococcales</taxon>
        <taxon>Cellulomonadaceae</taxon>
        <taxon>Cellulomonas</taxon>
    </lineage>
</organism>
<feature type="non-terminal residue" evidence="2">
    <location>
        <position position="1"/>
    </location>
</feature>
<keyword evidence="3" id="KW-1185">Reference proteome</keyword>
<feature type="transmembrane region" description="Helical" evidence="1">
    <location>
        <begin position="64"/>
        <end position="90"/>
    </location>
</feature>
<keyword evidence="1" id="KW-0812">Transmembrane</keyword>
<proteinExistence type="predicted"/>
<feature type="transmembrane region" description="Helical" evidence="1">
    <location>
        <begin position="110"/>
        <end position="130"/>
    </location>
</feature>
<feature type="transmembrane region" description="Helical" evidence="1">
    <location>
        <begin position="31"/>
        <end position="52"/>
    </location>
</feature>
<accession>A0ABX1K536</accession>
<protein>
    <recommendedName>
        <fullName evidence="4">Polyketide antibiotic transporter</fullName>
    </recommendedName>
</protein>
<evidence type="ECO:0000256" key="1">
    <source>
        <dbReference type="SAM" id="Phobius"/>
    </source>
</evidence>
<evidence type="ECO:0000313" key="2">
    <source>
        <dbReference type="EMBL" id="NKY41669.1"/>
    </source>
</evidence>
<evidence type="ECO:0008006" key="4">
    <source>
        <dbReference type="Google" id="ProtNLM"/>
    </source>
</evidence>
<gene>
    <name evidence="2" type="ORF">HGA02_19760</name>
</gene>
<keyword evidence="1" id="KW-1133">Transmembrane helix</keyword>
<dbReference type="EMBL" id="JAAXOY010000849">
    <property type="protein sequence ID" value="NKY41669.1"/>
    <property type="molecule type" value="Genomic_DNA"/>
</dbReference>
<evidence type="ECO:0000313" key="3">
    <source>
        <dbReference type="Proteomes" id="UP000777774"/>
    </source>
</evidence>